<evidence type="ECO:0000313" key="1">
    <source>
        <dbReference type="EMBL" id="CAF1537816.1"/>
    </source>
</evidence>
<dbReference type="EMBL" id="CAJNON010006005">
    <property type="protein sequence ID" value="CAF1537816.1"/>
    <property type="molecule type" value="Genomic_DNA"/>
</dbReference>
<comment type="caution">
    <text evidence="1">The sequence shown here is derived from an EMBL/GenBank/DDBJ whole genome shotgun (WGS) entry which is preliminary data.</text>
</comment>
<reference evidence="1" key="1">
    <citation type="submission" date="2021-02" db="EMBL/GenBank/DDBJ databases">
        <authorList>
            <person name="Nowell W R."/>
        </authorList>
    </citation>
    <scope>NUCLEOTIDE SEQUENCE</scope>
</reference>
<protein>
    <submittedName>
        <fullName evidence="1">Uncharacterized protein</fullName>
    </submittedName>
</protein>
<sequence>MGPFDASLCPIVDLEALIDCTPCLCTIDPDG</sequence>
<dbReference type="Proteomes" id="UP000663891">
    <property type="component" value="Unassembled WGS sequence"/>
</dbReference>
<gene>
    <name evidence="1" type="ORF">VCS650_LOCUS43923</name>
</gene>
<accession>A0A815VMV2</accession>
<feature type="non-terminal residue" evidence="1">
    <location>
        <position position="31"/>
    </location>
</feature>
<dbReference type="AlphaFoldDB" id="A0A815VMV2"/>
<proteinExistence type="predicted"/>
<name>A0A815VMV2_9BILA</name>
<evidence type="ECO:0000313" key="2">
    <source>
        <dbReference type="Proteomes" id="UP000663891"/>
    </source>
</evidence>
<organism evidence="1 2">
    <name type="scientific">Adineta steineri</name>
    <dbReference type="NCBI Taxonomy" id="433720"/>
    <lineage>
        <taxon>Eukaryota</taxon>
        <taxon>Metazoa</taxon>
        <taxon>Spiralia</taxon>
        <taxon>Gnathifera</taxon>
        <taxon>Rotifera</taxon>
        <taxon>Eurotatoria</taxon>
        <taxon>Bdelloidea</taxon>
        <taxon>Adinetida</taxon>
        <taxon>Adinetidae</taxon>
        <taxon>Adineta</taxon>
    </lineage>
</organism>